<reference evidence="1" key="1">
    <citation type="submission" date="2022-06" db="EMBL/GenBank/DDBJ databases">
        <title>Genomic Encyclopedia of Archaeal and Bacterial Type Strains, Phase II (KMG-II): from individual species to whole genera.</title>
        <authorList>
            <person name="Goeker M."/>
        </authorList>
    </citation>
    <scope>NUCLEOTIDE SEQUENCE</scope>
    <source>
        <strain evidence="1">DSM 43935</strain>
    </source>
</reference>
<protein>
    <submittedName>
        <fullName evidence="1">Uncharacterized protein</fullName>
    </submittedName>
</protein>
<keyword evidence="2" id="KW-1185">Reference proteome</keyword>
<gene>
    <name evidence="1" type="ORF">LX83_006731</name>
</gene>
<name>A0AAE3GLN6_9PSEU</name>
<evidence type="ECO:0000313" key="2">
    <source>
        <dbReference type="Proteomes" id="UP001206128"/>
    </source>
</evidence>
<dbReference type="EMBL" id="JAMTCK010000021">
    <property type="protein sequence ID" value="MCP2169845.1"/>
    <property type="molecule type" value="Genomic_DNA"/>
</dbReference>
<evidence type="ECO:0000313" key="1">
    <source>
        <dbReference type="EMBL" id="MCP2169845.1"/>
    </source>
</evidence>
<proteinExistence type="predicted"/>
<dbReference type="InterPro" id="IPR045592">
    <property type="entry name" value="DUF6461"/>
</dbReference>
<comment type="caution">
    <text evidence="1">The sequence shown here is derived from an EMBL/GenBank/DDBJ whole genome shotgun (WGS) entry which is preliminary data.</text>
</comment>
<dbReference type="Proteomes" id="UP001206128">
    <property type="component" value="Unassembled WGS sequence"/>
</dbReference>
<dbReference type="RefSeq" id="WP_253779262.1">
    <property type="nucleotide sequence ID" value="NZ_JAMTCK010000021.1"/>
</dbReference>
<organism evidence="1 2">
    <name type="scientific">Goodfellowiella coeruleoviolacea</name>
    <dbReference type="NCBI Taxonomy" id="334858"/>
    <lineage>
        <taxon>Bacteria</taxon>
        <taxon>Bacillati</taxon>
        <taxon>Actinomycetota</taxon>
        <taxon>Actinomycetes</taxon>
        <taxon>Pseudonocardiales</taxon>
        <taxon>Pseudonocardiaceae</taxon>
        <taxon>Goodfellowiella</taxon>
    </lineage>
</organism>
<dbReference type="AlphaFoldDB" id="A0AAE3GLN6"/>
<sequence length="201" mass="22198">MRELIKKYEWAEDPGLDLAMTVAVVAGATSDRVIGVYGGDPARPVGSLTFDEALVPEPDFGKYFQIQVLERDRHVVVLENNGWSGSVPEIARRASAGGGRFFGVYWSFNAIHLLSQAIDGKMTAYLELMTGCPSYDVHELVPPWMHGVGVTVEALRATCLAYLEQQTGVAFDRTWLDQKLPTYRVPDPDVMLANVANARRP</sequence>
<dbReference type="Pfam" id="PF20062">
    <property type="entry name" value="DUF6461"/>
    <property type="match status" value="1"/>
</dbReference>
<accession>A0AAE3GLN6</accession>